<keyword evidence="1" id="KW-0812">Transmembrane</keyword>
<accession>A0A9W5S0F0</accession>
<keyword evidence="1" id="KW-0472">Membrane</keyword>
<keyword evidence="1" id="KW-1133">Transmembrane helix</keyword>
<dbReference type="AlphaFoldDB" id="A0A9W5S0F0"/>
<keyword evidence="4" id="KW-1185">Reference proteome</keyword>
<evidence type="ECO:0000259" key="2">
    <source>
        <dbReference type="Pfam" id="PF04892"/>
    </source>
</evidence>
<reference evidence="3 4" key="1">
    <citation type="submission" date="2014-02" db="EMBL/GenBank/DDBJ databases">
        <title>Genome sequence of Paenibacillus darwinianus reveals adaptive mechanisms for survival in Antarctic soils.</title>
        <authorList>
            <person name="Dsouza M."/>
            <person name="Taylor M.W."/>
            <person name="Turner S.J."/>
            <person name="Aislabie J."/>
        </authorList>
    </citation>
    <scope>NUCLEOTIDE SEQUENCE [LARGE SCALE GENOMIC DNA]</scope>
    <source>
        <strain evidence="3 4">CE1</strain>
    </source>
</reference>
<feature type="transmembrane region" description="Helical" evidence="1">
    <location>
        <begin position="48"/>
        <end position="65"/>
    </location>
</feature>
<sequence>MKISALRWLAPVLWMGVIFWFSSREGDELNGWLPWFQQWFPGMSGFNWGHFVSYFILAAAFAYAFGGASLQWRTKTVIILLCLLYGISDEYHQSFVPGRSPDVQDLINDTLGAALAMLALTLPPVRNGWRRIFS</sequence>
<dbReference type="EMBL" id="JFHU01000129">
    <property type="protein sequence ID" value="EXX88291.1"/>
    <property type="molecule type" value="Genomic_DNA"/>
</dbReference>
<name>A0A9W5S0F0_9BACL</name>
<comment type="caution">
    <text evidence="3">The sequence shown here is derived from an EMBL/GenBank/DDBJ whole genome shotgun (WGS) entry which is preliminary data.</text>
</comment>
<evidence type="ECO:0000313" key="3">
    <source>
        <dbReference type="EMBL" id="EXX88291.1"/>
    </source>
</evidence>
<dbReference type="InterPro" id="IPR006976">
    <property type="entry name" value="VanZ-like"/>
</dbReference>
<evidence type="ECO:0000313" key="4">
    <source>
        <dbReference type="Proteomes" id="UP000053750"/>
    </source>
</evidence>
<dbReference type="NCBIfam" id="NF037970">
    <property type="entry name" value="vanZ_1"/>
    <property type="match status" value="1"/>
</dbReference>
<proteinExistence type="predicted"/>
<protein>
    <recommendedName>
        <fullName evidence="2">VanZ-like domain-containing protein</fullName>
    </recommendedName>
</protein>
<feature type="domain" description="VanZ-like" evidence="2">
    <location>
        <begin position="10"/>
        <end position="120"/>
    </location>
</feature>
<evidence type="ECO:0000256" key="1">
    <source>
        <dbReference type="SAM" id="Phobius"/>
    </source>
</evidence>
<gene>
    <name evidence="3" type="ORF">BG53_02115</name>
</gene>
<organism evidence="3 4">
    <name type="scientific">Paenibacillus darwinianus</name>
    <dbReference type="NCBI Taxonomy" id="1380763"/>
    <lineage>
        <taxon>Bacteria</taxon>
        <taxon>Bacillati</taxon>
        <taxon>Bacillota</taxon>
        <taxon>Bacilli</taxon>
        <taxon>Bacillales</taxon>
        <taxon>Paenibacillaceae</taxon>
        <taxon>Paenibacillus</taxon>
    </lineage>
</organism>
<dbReference type="Proteomes" id="UP000053750">
    <property type="component" value="Unassembled WGS sequence"/>
</dbReference>
<dbReference type="Pfam" id="PF04892">
    <property type="entry name" value="VanZ"/>
    <property type="match status" value="1"/>
</dbReference>